<dbReference type="SUPFAM" id="SSF57756">
    <property type="entry name" value="Retrovirus zinc finger-like domains"/>
    <property type="match status" value="1"/>
</dbReference>
<feature type="region of interest" description="Disordered" evidence="2">
    <location>
        <begin position="1520"/>
        <end position="1581"/>
    </location>
</feature>
<feature type="compositionally biased region" description="Basic and acidic residues" evidence="2">
    <location>
        <begin position="484"/>
        <end position="498"/>
    </location>
</feature>
<protein>
    <recommendedName>
        <fullName evidence="3">CCHC-type domain-containing protein</fullName>
    </recommendedName>
</protein>
<feature type="region of interest" description="Disordered" evidence="2">
    <location>
        <begin position="1214"/>
        <end position="1238"/>
    </location>
</feature>
<feature type="region of interest" description="Disordered" evidence="2">
    <location>
        <begin position="1254"/>
        <end position="1284"/>
    </location>
</feature>
<dbReference type="Pfam" id="PF00098">
    <property type="entry name" value="zf-CCHC"/>
    <property type="match status" value="1"/>
</dbReference>
<keyword evidence="1" id="KW-0862">Zinc</keyword>
<feature type="compositionally biased region" description="Basic and acidic residues" evidence="2">
    <location>
        <begin position="67"/>
        <end position="76"/>
    </location>
</feature>
<gene>
    <name evidence="4" type="ORF">AK812_SmicGene20225</name>
</gene>
<name>A0A1Q9DQJ6_SYMMI</name>
<feature type="domain" description="CCHC-type" evidence="3">
    <location>
        <begin position="241"/>
        <end position="255"/>
    </location>
</feature>
<feature type="compositionally biased region" description="Gly residues" evidence="2">
    <location>
        <begin position="499"/>
        <end position="510"/>
    </location>
</feature>
<dbReference type="GO" id="GO:0008270">
    <property type="term" value="F:zinc ion binding"/>
    <property type="evidence" value="ECO:0007669"/>
    <property type="project" value="UniProtKB-KW"/>
</dbReference>
<comment type="caution">
    <text evidence="4">The sequence shown here is derived from an EMBL/GenBank/DDBJ whole genome shotgun (WGS) entry which is preliminary data.</text>
</comment>
<dbReference type="PROSITE" id="PS50158">
    <property type="entry name" value="ZF_CCHC"/>
    <property type="match status" value="1"/>
</dbReference>
<dbReference type="Proteomes" id="UP000186817">
    <property type="component" value="Unassembled WGS sequence"/>
</dbReference>
<feature type="region of interest" description="Disordered" evidence="2">
    <location>
        <begin position="1"/>
        <end position="122"/>
    </location>
</feature>
<feature type="region of interest" description="Disordered" evidence="2">
    <location>
        <begin position="303"/>
        <end position="323"/>
    </location>
</feature>
<evidence type="ECO:0000256" key="2">
    <source>
        <dbReference type="SAM" id="MobiDB-lite"/>
    </source>
</evidence>
<proteinExistence type="predicted"/>
<dbReference type="OrthoDB" id="414258at2759"/>
<evidence type="ECO:0000256" key="1">
    <source>
        <dbReference type="PROSITE-ProRule" id="PRU00047"/>
    </source>
</evidence>
<feature type="compositionally biased region" description="Basic and acidic residues" evidence="2">
    <location>
        <begin position="23"/>
        <end position="36"/>
    </location>
</feature>
<keyword evidence="1" id="KW-0479">Metal-binding</keyword>
<dbReference type="Gene3D" id="4.10.60.10">
    <property type="entry name" value="Zinc finger, CCHC-type"/>
    <property type="match status" value="1"/>
</dbReference>
<feature type="compositionally biased region" description="Basic and acidic residues" evidence="2">
    <location>
        <begin position="1260"/>
        <end position="1269"/>
    </location>
</feature>
<evidence type="ECO:0000313" key="5">
    <source>
        <dbReference type="Proteomes" id="UP000186817"/>
    </source>
</evidence>
<evidence type="ECO:0000259" key="3">
    <source>
        <dbReference type="PROSITE" id="PS50158"/>
    </source>
</evidence>
<sequence length="1932" mass="211974">MRSYYESFGAALGGESTGESSPAEEHGWGRAVRRSENAGTGGISSDSKDREESEMELEEDLQSNENWSRKPGRDPDQQSTENWSWANDTAEDDGAQHGELELEDGIHRQRGEPGYPVGMSEPNIAWNGEEWLLQRGEHRNRFQGQGSGRNVIGAPGSRAARQSFAADWEEASENPVFEEGEDLDEGDMPPELLMRENEAFGMQHKAKQKIAEVKKLRQYYRKPDNDAKRKALAEQMKVNPCHNCGELGHWSRECPLPPKASATHAGPKAQQAFVARARAMKPVLEEPADREWDLLLSMCSRGPQSSSDVSVGPRPAHKGHQRHDVHHVVRHVGLSMNEIEGYEVMWSVQELAFKIILDIGCMRSVAAVHWANLLVSRWKEEGRWFHVEPERETFKFGGEEVLVSRFRVSFVGSFAGRPVLYGFSIVEEACNLVTQVELPADFRMDAGVDAMLVTPAALRDPEGSYSSSPSGVHRVGDSSVQAMPERRAQDAGLHHDRGGGVQRRGPGQGDGARRGDSPTESGPPAGADTHDGLLSTVFGGVHLGGGDDAGPNPGRDHHAQHAAGQQAASKVRAIQKKALTGVHADYPSLSQSNEVALNLVASTASRMRTYLWKKLAWHIRIKNAVEADGDRRWKRNPRWLSMLLGKEVACLFGHFESMRQKMQARDVELDVTAVASRTRPNRGLHQRLKAGVRQAKEALAVVERIVRDPGKKLCLEIFAGHAGLSARARQADGWTAAAPVDLATGWDLTKTASQRQLSELIEKCQPASPTLSLWSRRVGRGAAAMWSSWPRTACERGGEPTCLSGGDPRGGTNVCSFGLHDPETKRPYLKKVVVESNCSPLIRYLLRGAYCTDCTHKGEEHQPIRGFCRGDGGWARRSDMAARWPDKFCSCLLRAAEHALKQVKEAEWSKRGRRRTPPKWLTTNRNSSMKEYPEIRFSFGMLSGVKFAVTHYLDALTDCHVADLTDRPDSAFSREVFQDLWLAVFGPLDTLVTDGGPEFQGSVGVMLELLGIVQEVVPEGAKWRLGQAERCRVEVVADVDGEGHGSPRAQGHEARLIGGCVGEEPRGLSSKSRPPQLEGIREGAIVYVYEPPASRKGQAFPLEKLRLATVDEMASSEFIAQAVTDVEEELRGQSYTRTPGQTSGRPSHQVARNLDDKRKREAEAMDPHTLDFQKKQKLFESLVKQLEPPTPLEEAGLRRHLEDTYLKFKGVRKAFKAKPKGGPGRSRGDGGHESRAECSRMRTVMEVSVEDLAPGMFKPGESEGRDGRPHPSGHGEGQGRVPMVDPGFRFQAYVEPLKKAAGVHLDHGGIKGVAKDQLVDPSRILSSRFVLTNKGGPSLPPEAELRARWIFGGHKDPDAGLYATASPTASTLGHNLLNFVAVQQGWGKALPRVEKVYVRVPHGYPPEVLEYLTKRLGGNVRPDLVELTKAGFGLPESPRLWNLEYKDTLEALGLFRAFHPDGALRAMASIHVDDTRMLGTAATEGWQKFCGCWERQCPQTMEMEYSMTEHTKAIPLAKTRGEKAGDQQSPSSATTTTSGGGSKVDGVASASTTTTSEGVPEVDGVASASTTATSEGVSEVDGVASGPLSLDAEVISLLSEAVNKVVDPSEALTEGERKVISSVVGRLNWAARQGRCDLAFVSSSIQQLAGRGDPAALKVLNQGVKRAREDVVVPIRNLRCDLEDIIVVSVSDAAYGAMPGGHSQSGVLVLMASPKILTETAPVCALEGSSSKIQRVVRCSMSAEVSSLATCFEHGDFVRAVFCELIDARFQLRRWKLSVSRWPHYLVTDAKTAYDVLNNDTLATDRKVCIDVAVLRQAIVEDDTSCFVRWVPGAEIPCDGLTKWADNHALRRLRTTGTWALVDSPEAQEIRRQAGIKRAAWRKAAKNMSQTSTAPEGLTKQLVKCKWVKLGNWLMEVCPLDNGEWEFQKYGR</sequence>
<dbReference type="SMART" id="SM00343">
    <property type="entry name" value="ZnF_C2HC"/>
    <property type="match status" value="1"/>
</dbReference>
<feature type="compositionally biased region" description="Polar residues" evidence="2">
    <location>
        <begin position="77"/>
        <end position="87"/>
    </location>
</feature>
<feature type="compositionally biased region" description="Basic and acidic residues" evidence="2">
    <location>
        <begin position="94"/>
        <end position="111"/>
    </location>
</feature>
<dbReference type="InterPro" id="IPR036875">
    <property type="entry name" value="Znf_CCHC_sf"/>
</dbReference>
<reference evidence="4 5" key="1">
    <citation type="submission" date="2016-02" db="EMBL/GenBank/DDBJ databases">
        <title>Genome analysis of coral dinoflagellate symbionts highlights evolutionary adaptations to a symbiotic lifestyle.</title>
        <authorList>
            <person name="Aranda M."/>
            <person name="Li Y."/>
            <person name="Liew Y.J."/>
            <person name="Baumgarten S."/>
            <person name="Simakov O."/>
            <person name="Wilson M."/>
            <person name="Piel J."/>
            <person name="Ashoor H."/>
            <person name="Bougouffa S."/>
            <person name="Bajic V.B."/>
            <person name="Ryu T."/>
            <person name="Ravasi T."/>
            <person name="Bayer T."/>
            <person name="Micklem G."/>
            <person name="Kim H."/>
            <person name="Bhak J."/>
            <person name="Lajeunesse T.C."/>
            <person name="Voolstra C.R."/>
        </authorList>
    </citation>
    <scope>NUCLEOTIDE SEQUENCE [LARGE SCALE GENOMIC DNA]</scope>
    <source>
        <strain evidence="4 5">CCMP2467</strain>
    </source>
</reference>
<keyword evidence="5" id="KW-1185">Reference proteome</keyword>
<organism evidence="4 5">
    <name type="scientific">Symbiodinium microadriaticum</name>
    <name type="common">Dinoflagellate</name>
    <name type="synonym">Zooxanthella microadriatica</name>
    <dbReference type="NCBI Taxonomy" id="2951"/>
    <lineage>
        <taxon>Eukaryota</taxon>
        <taxon>Sar</taxon>
        <taxon>Alveolata</taxon>
        <taxon>Dinophyceae</taxon>
        <taxon>Suessiales</taxon>
        <taxon>Symbiodiniaceae</taxon>
        <taxon>Symbiodinium</taxon>
    </lineage>
</organism>
<feature type="compositionally biased region" description="Acidic residues" evidence="2">
    <location>
        <begin position="52"/>
        <end position="62"/>
    </location>
</feature>
<keyword evidence="1" id="KW-0863">Zinc-finger</keyword>
<evidence type="ECO:0000313" key="4">
    <source>
        <dbReference type="EMBL" id="OLP97443.1"/>
    </source>
</evidence>
<feature type="compositionally biased region" description="Basic and acidic residues" evidence="2">
    <location>
        <begin position="1226"/>
        <end position="1238"/>
    </location>
</feature>
<dbReference type="GO" id="GO:0003676">
    <property type="term" value="F:nucleic acid binding"/>
    <property type="evidence" value="ECO:0007669"/>
    <property type="project" value="InterPro"/>
</dbReference>
<dbReference type="EMBL" id="LSRX01000432">
    <property type="protein sequence ID" value="OLP97443.1"/>
    <property type="molecule type" value="Genomic_DNA"/>
</dbReference>
<dbReference type="InterPro" id="IPR001878">
    <property type="entry name" value="Znf_CCHC"/>
</dbReference>
<feature type="region of interest" description="Disordered" evidence="2">
    <location>
        <begin position="459"/>
        <end position="570"/>
    </location>
</feature>
<feature type="compositionally biased region" description="Polar residues" evidence="2">
    <location>
        <begin position="1567"/>
        <end position="1576"/>
    </location>
</feature>
<accession>A0A1Q9DQJ6</accession>